<evidence type="ECO:0000259" key="16">
    <source>
        <dbReference type="PROSITE" id="PS52020"/>
    </source>
</evidence>
<proteinExistence type="inferred from homology"/>
<feature type="domain" description="CRESS-DNA virus Rep endonuclease" evidence="16">
    <location>
        <begin position="4"/>
        <end position="106"/>
    </location>
</feature>
<keyword evidence="6" id="KW-0540">Nuclease</keyword>
<reference evidence="17 18" key="1">
    <citation type="submission" date="2023-04" db="EMBL/GenBank/DDBJ databases">
        <title>Fusibacter bizertensis strain WBS, isolated from littoral bottom sediments of the Arctic seas - biochemical and genomic analysis.</title>
        <authorList>
            <person name="Brioukhanov A.L."/>
        </authorList>
    </citation>
    <scope>NUCLEOTIDE SEQUENCE [LARGE SCALE GENOMIC DNA]</scope>
    <source>
        <strain evidence="17 18">WBS</strain>
    </source>
</reference>
<keyword evidence="10" id="KW-0378">Hydrolase</keyword>
<comment type="caution">
    <text evidence="17">The sequence shown here is derived from an EMBL/GenBank/DDBJ whole genome shotgun (WGS) entry which is preliminary data.</text>
</comment>
<keyword evidence="9" id="KW-0255">Endonuclease</keyword>
<evidence type="ECO:0000313" key="18">
    <source>
        <dbReference type="Proteomes" id="UP001158045"/>
    </source>
</evidence>
<dbReference type="PROSITE" id="PS52020">
    <property type="entry name" value="CRESS_DNA_REP"/>
    <property type="match status" value="1"/>
</dbReference>
<evidence type="ECO:0000256" key="14">
    <source>
        <dbReference type="ARBA" id="ARBA00030754"/>
    </source>
</evidence>
<keyword evidence="7" id="KW-0479">Metal-binding</keyword>
<evidence type="ECO:0000256" key="2">
    <source>
        <dbReference type="ARBA" id="ARBA00008545"/>
    </source>
</evidence>
<evidence type="ECO:0000256" key="5">
    <source>
        <dbReference type="ARBA" id="ARBA00022705"/>
    </source>
</evidence>
<accession>A0ABT6NDY8</accession>
<keyword evidence="8" id="KW-0547">Nucleotide-binding</keyword>
<evidence type="ECO:0000256" key="9">
    <source>
        <dbReference type="ARBA" id="ARBA00022759"/>
    </source>
</evidence>
<dbReference type="InterPro" id="IPR000605">
    <property type="entry name" value="Helicase_SF3_ssDNA/RNA_vir"/>
</dbReference>
<dbReference type="InterPro" id="IPR049912">
    <property type="entry name" value="CRESS_DNA_REP"/>
</dbReference>
<dbReference type="SUPFAM" id="SSF52540">
    <property type="entry name" value="P-loop containing nucleoside triphosphate hydrolases"/>
    <property type="match status" value="1"/>
</dbReference>
<dbReference type="InterPro" id="IPR027417">
    <property type="entry name" value="P-loop_NTPase"/>
</dbReference>
<comment type="similarity">
    <text evidence="2">Belongs to the nanoviruses/circoviruses replication-associated protein family.</text>
</comment>
<gene>
    <name evidence="17" type="ORF">QE109_10865</name>
</gene>
<dbReference type="Gene3D" id="3.40.50.300">
    <property type="entry name" value="P-loop containing nucleotide triphosphate hydrolases"/>
    <property type="match status" value="1"/>
</dbReference>
<evidence type="ECO:0000256" key="13">
    <source>
        <dbReference type="ARBA" id="ARBA00023268"/>
    </source>
</evidence>
<evidence type="ECO:0000256" key="1">
    <source>
        <dbReference type="ARBA" id="ARBA00001936"/>
    </source>
</evidence>
<protein>
    <recommendedName>
        <fullName evidence="14">ATP-dependent helicase Rep</fullName>
    </recommendedName>
    <alternativeName>
        <fullName evidence="15">RepP</fullName>
    </alternativeName>
</protein>
<evidence type="ECO:0000256" key="4">
    <source>
        <dbReference type="ARBA" id="ARBA00022695"/>
    </source>
</evidence>
<dbReference type="Pfam" id="PF02407">
    <property type="entry name" value="Viral_Rep"/>
    <property type="match status" value="1"/>
</dbReference>
<dbReference type="Pfam" id="PF00910">
    <property type="entry name" value="RNA_helicase"/>
    <property type="match status" value="1"/>
</dbReference>
<keyword evidence="4" id="KW-0548">Nucleotidyltransferase</keyword>
<sequence length="318" mass="37797">MAKNTQSRKWLLTINNPLEKEFDHNRIISEIQKIKSCVYYCLSDEVGGKEKTHHTHVFLACNSGVRFSTMKNRFPSAHIEMARGTSEQNRDYVFKIGKYEKEKGNTKIAGTEKESGVIPLERQGNRNDLNDLYDMIKDGLTDYEIFEENPTYILQVDTLEKVRQRIRTQQYKNVLRPIETIYIWGKAGTGKTNFIMQEYGYENVYRVTHYSRGCFDSYAGQEVIVFEEFNSSFKIHEMLNYLDIYPLELPCRYMNKVACFNKIFITSNIDLNMQYSDIQREAPETWRAFLRRIHKIMYFERIGQHQLYNLEEYFRRSV</sequence>
<evidence type="ECO:0000256" key="6">
    <source>
        <dbReference type="ARBA" id="ARBA00022722"/>
    </source>
</evidence>
<evidence type="ECO:0000256" key="10">
    <source>
        <dbReference type="ARBA" id="ARBA00022801"/>
    </source>
</evidence>
<evidence type="ECO:0000256" key="8">
    <source>
        <dbReference type="ARBA" id="ARBA00022741"/>
    </source>
</evidence>
<dbReference type="Proteomes" id="UP001158045">
    <property type="component" value="Unassembled WGS sequence"/>
</dbReference>
<dbReference type="EMBL" id="JARYZI010000006">
    <property type="protein sequence ID" value="MDH8678652.1"/>
    <property type="molecule type" value="Genomic_DNA"/>
</dbReference>
<evidence type="ECO:0000256" key="3">
    <source>
        <dbReference type="ARBA" id="ARBA00022679"/>
    </source>
</evidence>
<keyword evidence="13" id="KW-0511">Multifunctional enzyme</keyword>
<evidence type="ECO:0000256" key="7">
    <source>
        <dbReference type="ARBA" id="ARBA00022723"/>
    </source>
</evidence>
<evidence type="ECO:0000256" key="11">
    <source>
        <dbReference type="ARBA" id="ARBA00023124"/>
    </source>
</evidence>
<keyword evidence="11" id="KW-0190">Covalent protein-DNA linkage</keyword>
<keyword evidence="12" id="KW-0238">DNA-binding</keyword>
<name>A0ABT6NDY8_9FIRM</name>
<organism evidence="17 18">
    <name type="scientific">Fusibacter bizertensis</name>
    <dbReference type="NCBI Taxonomy" id="1488331"/>
    <lineage>
        <taxon>Bacteria</taxon>
        <taxon>Bacillati</taxon>
        <taxon>Bacillota</taxon>
        <taxon>Clostridia</taxon>
        <taxon>Eubacteriales</taxon>
        <taxon>Eubacteriales Family XII. Incertae Sedis</taxon>
        <taxon>Fusibacter</taxon>
    </lineage>
</organism>
<comment type="cofactor">
    <cofactor evidence="1">
        <name>Mn(2+)</name>
        <dbReference type="ChEBI" id="CHEBI:29035"/>
    </cofactor>
</comment>
<dbReference type="Gene3D" id="3.40.1310.20">
    <property type="match status" value="1"/>
</dbReference>
<evidence type="ECO:0000256" key="15">
    <source>
        <dbReference type="ARBA" id="ARBA00032243"/>
    </source>
</evidence>
<keyword evidence="3" id="KW-0808">Transferase</keyword>
<keyword evidence="18" id="KW-1185">Reference proteome</keyword>
<keyword evidence="5" id="KW-0235">DNA replication</keyword>
<evidence type="ECO:0000313" key="17">
    <source>
        <dbReference type="EMBL" id="MDH8678652.1"/>
    </source>
</evidence>
<evidence type="ECO:0000256" key="12">
    <source>
        <dbReference type="ARBA" id="ARBA00023125"/>
    </source>
</evidence>